<name>A0A0E9W0I4_ANGAN</name>
<evidence type="ECO:0000313" key="1">
    <source>
        <dbReference type="EMBL" id="JAH83821.1"/>
    </source>
</evidence>
<accession>A0A0E9W0I4</accession>
<organism evidence="1">
    <name type="scientific">Anguilla anguilla</name>
    <name type="common">European freshwater eel</name>
    <name type="synonym">Muraena anguilla</name>
    <dbReference type="NCBI Taxonomy" id="7936"/>
    <lineage>
        <taxon>Eukaryota</taxon>
        <taxon>Metazoa</taxon>
        <taxon>Chordata</taxon>
        <taxon>Craniata</taxon>
        <taxon>Vertebrata</taxon>
        <taxon>Euteleostomi</taxon>
        <taxon>Actinopterygii</taxon>
        <taxon>Neopterygii</taxon>
        <taxon>Teleostei</taxon>
        <taxon>Anguilliformes</taxon>
        <taxon>Anguillidae</taxon>
        <taxon>Anguilla</taxon>
    </lineage>
</organism>
<proteinExistence type="predicted"/>
<dbReference type="AlphaFoldDB" id="A0A0E9W0I4"/>
<reference evidence="1" key="1">
    <citation type="submission" date="2014-11" db="EMBL/GenBank/DDBJ databases">
        <authorList>
            <person name="Amaro Gonzalez C."/>
        </authorList>
    </citation>
    <scope>NUCLEOTIDE SEQUENCE</scope>
</reference>
<dbReference type="EMBL" id="GBXM01024756">
    <property type="protein sequence ID" value="JAH83821.1"/>
    <property type="molecule type" value="Transcribed_RNA"/>
</dbReference>
<protein>
    <submittedName>
        <fullName evidence="1">Uncharacterized protein</fullName>
    </submittedName>
</protein>
<reference evidence="1" key="2">
    <citation type="journal article" date="2015" name="Fish Shellfish Immunol.">
        <title>Early steps in the European eel (Anguilla anguilla)-Vibrio vulnificus interaction in the gills: Role of the RtxA13 toxin.</title>
        <authorList>
            <person name="Callol A."/>
            <person name="Pajuelo D."/>
            <person name="Ebbesson L."/>
            <person name="Teles M."/>
            <person name="MacKenzie S."/>
            <person name="Amaro C."/>
        </authorList>
    </citation>
    <scope>NUCLEOTIDE SEQUENCE</scope>
</reference>
<sequence length="27" mass="3458">MPELSFKLYLAYLLYCIIYWPKYSYLY</sequence>